<gene>
    <name evidence="2" type="ORF">LPJ64_005586</name>
</gene>
<feature type="compositionally biased region" description="Low complexity" evidence="1">
    <location>
        <begin position="197"/>
        <end position="206"/>
    </location>
</feature>
<evidence type="ECO:0000256" key="1">
    <source>
        <dbReference type="SAM" id="MobiDB-lite"/>
    </source>
</evidence>
<accession>A0A9W7XG64</accession>
<feature type="region of interest" description="Disordered" evidence="1">
    <location>
        <begin position="193"/>
        <end position="233"/>
    </location>
</feature>
<name>A0A9W7XG64_9FUNG</name>
<feature type="compositionally biased region" description="Basic and acidic residues" evidence="1">
    <location>
        <begin position="142"/>
        <end position="157"/>
    </location>
</feature>
<protein>
    <recommendedName>
        <fullName evidence="4">Autophagy-related protein 29</fullName>
    </recommendedName>
</protein>
<feature type="compositionally biased region" description="Low complexity" evidence="1">
    <location>
        <begin position="213"/>
        <end position="233"/>
    </location>
</feature>
<dbReference type="AlphaFoldDB" id="A0A9W7XG64"/>
<evidence type="ECO:0008006" key="4">
    <source>
        <dbReference type="Google" id="ProtNLM"/>
    </source>
</evidence>
<sequence>MEPLKNAMQDPPVHVILRFPFPRPPNLVQPNINTSTTYSLEEKVWRFLQSLPGPDEPWDILAELEHDQVTFDWELLAETLGVPLSQVFEAASRLFLKHMGRPLTLVEDYYVQREVISIAGPNVVRSMGLNDSEEEEAVGGFERTELRSVESLGRSEESAGSPAVELSTVTPRDEQLEEDSLERQSMIAEAMADHVEQQQQQQQQQRAPERPQAEQQSALSSKSSSFSDLSNNSLSESAMQDAMLAEAMNGSTVMSSILGSRMFPWTKRRR</sequence>
<dbReference type="EMBL" id="JANBOH010000374">
    <property type="protein sequence ID" value="KAJ1642580.1"/>
    <property type="molecule type" value="Genomic_DNA"/>
</dbReference>
<evidence type="ECO:0000313" key="3">
    <source>
        <dbReference type="Proteomes" id="UP001145021"/>
    </source>
</evidence>
<keyword evidence="3" id="KW-1185">Reference proteome</keyword>
<proteinExistence type="predicted"/>
<evidence type="ECO:0000313" key="2">
    <source>
        <dbReference type="EMBL" id="KAJ1642580.1"/>
    </source>
</evidence>
<reference evidence="2" key="1">
    <citation type="submission" date="2022-07" db="EMBL/GenBank/DDBJ databases">
        <title>Phylogenomic reconstructions and comparative analyses of Kickxellomycotina fungi.</title>
        <authorList>
            <person name="Reynolds N.K."/>
            <person name="Stajich J.E."/>
            <person name="Barry K."/>
            <person name="Grigoriev I.V."/>
            <person name="Crous P."/>
            <person name="Smith M.E."/>
        </authorList>
    </citation>
    <scope>NUCLEOTIDE SEQUENCE</scope>
    <source>
        <strain evidence="2">NBRC 105413</strain>
    </source>
</reference>
<dbReference type="InterPro" id="IPR039362">
    <property type="entry name" value="ATG29_sf"/>
</dbReference>
<feature type="region of interest" description="Disordered" evidence="1">
    <location>
        <begin position="130"/>
        <end position="180"/>
    </location>
</feature>
<organism evidence="2 3">
    <name type="scientific">Coemansia asiatica</name>
    <dbReference type="NCBI Taxonomy" id="1052880"/>
    <lineage>
        <taxon>Eukaryota</taxon>
        <taxon>Fungi</taxon>
        <taxon>Fungi incertae sedis</taxon>
        <taxon>Zoopagomycota</taxon>
        <taxon>Kickxellomycotina</taxon>
        <taxon>Kickxellomycetes</taxon>
        <taxon>Kickxellales</taxon>
        <taxon>Kickxellaceae</taxon>
        <taxon>Coemansia</taxon>
    </lineage>
</organism>
<dbReference type="Proteomes" id="UP001145021">
    <property type="component" value="Unassembled WGS sequence"/>
</dbReference>
<comment type="caution">
    <text evidence="2">The sequence shown here is derived from an EMBL/GenBank/DDBJ whole genome shotgun (WGS) entry which is preliminary data.</text>
</comment>
<dbReference type="Gene3D" id="1.10.10.2570">
    <property type="match status" value="1"/>
</dbReference>